<keyword evidence="2 5" id="KW-0812">Transmembrane</keyword>
<dbReference type="PANTHER" id="PTHR38480">
    <property type="entry name" value="SLR0254 PROTEIN"/>
    <property type="match status" value="1"/>
</dbReference>
<dbReference type="GO" id="GO:0016020">
    <property type="term" value="C:membrane"/>
    <property type="evidence" value="ECO:0007669"/>
    <property type="project" value="UniProtKB-SubCell"/>
</dbReference>
<dbReference type="InterPro" id="IPR010432">
    <property type="entry name" value="RDD"/>
</dbReference>
<dbReference type="PANTHER" id="PTHR38480:SF1">
    <property type="entry name" value="SLR0254 PROTEIN"/>
    <property type="match status" value="1"/>
</dbReference>
<dbReference type="Proteomes" id="UP000831768">
    <property type="component" value="Plasmid unnamed1"/>
</dbReference>
<evidence type="ECO:0000256" key="5">
    <source>
        <dbReference type="SAM" id="Phobius"/>
    </source>
</evidence>
<keyword evidence="4 5" id="KW-0472">Membrane</keyword>
<keyword evidence="3 5" id="KW-1133">Transmembrane helix</keyword>
<reference evidence="7" key="1">
    <citation type="submission" date="2022-04" db="EMBL/GenBank/DDBJ databases">
        <title>Halocatena sp. nov., isolated from a salt lake.</title>
        <authorList>
            <person name="Cui H.-L."/>
        </authorList>
    </citation>
    <scope>NUCLEOTIDE SEQUENCE</scope>
    <source>
        <strain evidence="7">AD-1</strain>
        <plasmid evidence="7">unnamed1</plasmid>
    </source>
</reference>
<sequence length="133" mass="14257">MNTEDNVIGARIVAAFIDILIAAVLGSIGALLIGGLLESIILLVLLYVLIPVLYFIGLEAQYGQTLGKRLLGLVVVKENGTPCTFSSAVLRNVLRIIDQLPAFYLLGIIFMLLTDRSQRIGDSAGGTVVVRTE</sequence>
<dbReference type="KEGG" id="haad:MW046_13100"/>
<dbReference type="AlphaFoldDB" id="A0A8U0A5A0"/>
<dbReference type="GeneID" id="71929001"/>
<evidence type="ECO:0000256" key="1">
    <source>
        <dbReference type="ARBA" id="ARBA00004141"/>
    </source>
</evidence>
<proteinExistence type="predicted"/>
<gene>
    <name evidence="7" type="ORF">MW046_13100</name>
</gene>
<dbReference type="EMBL" id="CP096020">
    <property type="protein sequence ID" value="UPM44381.1"/>
    <property type="molecule type" value="Genomic_DNA"/>
</dbReference>
<protein>
    <submittedName>
        <fullName evidence="7">RDD family protein</fullName>
    </submittedName>
</protein>
<name>A0A8U0A5A0_9EURY</name>
<evidence type="ECO:0000256" key="3">
    <source>
        <dbReference type="ARBA" id="ARBA00022989"/>
    </source>
</evidence>
<evidence type="ECO:0000256" key="2">
    <source>
        <dbReference type="ARBA" id="ARBA00022692"/>
    </source>
</evidence>
<evidence type="ECO:0000313" key="8">
    <source>
        <dbReference type="Proteomes" id="UP000831768"/>
    </source>
</evidence>
<evidence type="ECO:0000313" key="7">
    <source>
        <dbReference type="EMBL" id="UPM44381.1"/>
    </source>
</evidence>
<feature type="domain" description="RDD" evidence="6">
    <location>
        <begin position="8"/>
        <end position="125"/>
    </location>
</feature>
<evidence type="ECO:0000256" key="4">
    <source>
        <dbReference type="ARBA" id="ARBA00023136"/>
    </source>
</evidence>
<feature type="transmembrane region" description="Helical" evidence="5">
    <location>
        <begin position="39"/>
        <end position="58"/>
    </location>
</feature>
<dbReference type="RefSeq" id="WP_247995035.1">
    <property type="nucleotide sequence ID" value="NZ_CP096020.1"/>
</dbReference>
<comment type="subcellular location">
    <subcellularLocation>
        <location evidence="1">Membrane</location>
        <topology evidence="1">Multi-pass membrane protein</topology>
    </subcellularLocation>
</comment>
<feature type="transmembrane region" description="Helical" evidence="5">
    <location>
        <begin position="12"/>
        <end position="33"/>
    </location>
</feature>
<geneLocation type="plasmid" evidence="7 8">
    <name>unnamed1</name>
</geneLocation>
<dbReference type="Pfam" id="PF06271">
    <property type="entry name" value="RDD"/>
    <property type="match status" value="1"/>
</dbReference>
<keyword evidence="8" id="KW-1185">Reference proteome</keyword>
<accession>A0A8U0A5A0</accession>
<keyword evidence="7" id="KW-0614">Plasmid</keyword>
<evidence type="ECO:0000259" key="6">
    <source>
        <dbReference type="Pfam" id="PF06271"/>
    </source>
</evidence>
<organism evidence="7 8">
    <name type="scientific">Halocatena salina</name>
    <dbReference type="NCBI Taxonomy" id="2934340"/>
    <lineage>
        <taxon>Archaea</taxon>
        <taxon>Methanobacteriati</taxon>
        <taxon>Methanobacteriota</taxon>
        <taxon>Stenosarchaea group</taxon>
        <taxon>Halobacteria</taxon>
        <taxon>Halobacteriales</taxon>
        <taxon>Natronomonadaceae</taxon>
        <taxon>Halocatena</taxon>
    </lineage>
</organism>